<comment type="subcellular location">
    <subcellularLocation>
        <location evidence="1">Membrane</location>
        <topology evidence="1">Multi-pass membrane protein</topology>
    </subcellularLocation>
</comment>
<evidence type="ECO:0000313" key="9">
    <source>
        <dbReference type="EMBL" id="USP79588.1"/>
    </source>
</evidence>
<feature type="transmembrane region" description="Helical" evidence="7">
    <location>
        <begin position="205"/>
        <end position="229"/>
    </location>
</feature>
<sequence>MSSTRHSSDADDVKEMDRTKHIEVSEDFSWTPEEEKQLVKKIDTFLLPTMWLMYLLSYMDRTNIGNAKIAGMATDLGLTSNQYSIALVVFFVTYVAFEPPSNMLLVRLKPSIYLPVIMAIWGALTCCMGAIHDFKHLVVLRIFVGVFESGFAPGIILIISSWYKKDEQSKRFGVYMSAAILSGAFGGLLAGAITGGMEGAGGLRGWRWLFIIEGAATIIWAGVSSFLLLDFPANTKRLTDRERMIATARLQGAGVQTHVDGDVIVGSSTLSYFYPTLVNGLGYKDTVTAQYMTVPIYAVAFVCTAVTTYFADSISMHRGLVIAGWLTFSLITSILVCVIYNFTARYALLVLMAAGLWASNAVSLSYASATFGSMQPEVRAIAIALVNALGNLAQIYGAYLFPADDKPKYLMGFGVISGMLGFAHAALITCNSHSSYLSINNNISPYASPPSPASSSTASSHTKFQHQHQAFNNMGLFKFFRDKTPPPLYMRTLPFPPRFPGHFKKPKLTHNIDGDPNSPDCFLSPIPPPDYRRRRSRNAPIPESQRRFVPCRNPRDPNDMRRLRGPEYLPQEDVYGGSQRELGISEGLLQENVYAGPYLRAGSARRGTVRRGVVDGLARARAHRRAAMYHQEGSVQFEQGSQFAAEGNRGYGAGYSGSESMGSRGYAPSLATRSAGRGRGMLEAGYGGGGTRAGEEGTPTVGVFGVANPPYEAPRGRGRGPFD</sequence>
<evidence type="ECO:0000256" key="1">
    <source>
        <dbReference type="ARBA" id="ARBA00004141"/>
    </source>
</evidence>
<evidence type="ECO:0000256" key="5">
    <source>
        <dbReference type="ARBA" id="ARBA00023136"/>
    </source>
</evidence>
<dbReference type="GO" id="GO:0022857">
    <property type="term" value="F:transmembrane transporter activity"/>
    <property type="evidence" value="ECO:0007669"/>
    <property type="project" value="InterPro"/>
</dbReference>
<evidence type="ECO:0000256" key="6">
    <source>
        <dbReference type="SAM" id="MobiDB-lite"/>
    </source>
</evidence>
<evidence type="ECO:0000256" key="2">
    <source>
        <dbReference type="ARBA" id="ARBA00022448"/>
    </source>
</evidence>
<feature type="region of interest" description="Disordered" evidence="6">
    <location>
        <begin position="504"/>
        <end position="542"/>
    </location>
</feature>
<feature type="transmembrane region" description="Helical" evidence="7">
    <location>
        <begin position="82"/>
        <end position="100"/>
    </location>
</feature>
<dbReference type="EMBL" id="CP089278">
    <property type="protein sequence ID" value="USP79588.1"/>
    <property type="molecule type" value="Genomic_DNA"/>
</dbReference>
<evidence type="ECO:0000313" key="10">
    <source>
        <dbReference type="Proteomes" id="UP001056012"/>
    </source>
</evidence>
<feature type="transmembrane region" description="Helical" evidence="7">
    <location>
        <begin position="409"/>
        <end position="428"/>
    </location>
</feature>
<proteinExistence type="predicted"/>
<keyword evidence="3 7" id="KW-0812">Transmembrane</keyword>
<dbReference type="InterPro" id="IPR036259">
    <property type="entry name" value="MFS_trans_sf"/>
</dbReference>
<dbReference type="SUPFAM" id="SSF103473">
    <property type="entry name" value="MFS general substrate transporter"/>
    <property type="match status" value="1"/>
</dbReference>
<dbReference type="Proteomes" id="UP001056012">
    <property type="component" value="Chromosome 5"/>
</dbReference>
<dbReference type="FunFam" id="1.20.1250.20:FF:000394">
    <property type="entry name" value="MFS general substrate transporter"/>
    <property type="match status" value="1"/>
</dbReference>
<dbReference type="FunFam" id="1.20.1250.20:FF:000057">
    <property type="entry name" value="MFS general substrate transporter"/>
    <property type="match status" value="1"/>
</dbReference>
<keyword evidence="2" id="KW-0813">Transport</keyword>
<feature type="domain" description="Major facilitator superfamily (MFS) profile" evidence="8">
    <location>
        <begin position="46"/>
        <end position="435"/>
    </location>
</feature>
<evidence type="ECO:0000259" key="8">
    <source>
        <dbReference type="PROSITE" id="PS50850"/>
    </source>
</evidence>
<accession>A0A9Q8ZF48</accession>
<dbReference type="PANTHER" id="PTHR43791">
    <property type="entry name" value="PERMEASE-RELATED"/>
    <property type="match status" value="1"/>
</dbReference>
<dbReference type="PROSITE" id="PS50850">
    <property type="entry name" value="MFS"/>
    <property type="match status" value="1"/>
</dbReference>
<evidence type="ECO:0000256" key="7">
    <source>
        <dbReference type="SAM" id="Phobius"/>
    </source>
</evidence>
<dbReference type="AlphaFoldDB" id="A0A9Q8ZF48"/>
<evidence type="ECO:0000256" key="4">
    <source>
        <dbReference type="ARBA" id="ARBA00022989"/>
    </source>
</evidence>
<feature type="transmembrane region" description="Helical" evidence="7">
    <location>
        <begin position="172"/>
        <end position="193"/>
    </location>
</feature>
<keyword evidence="5 7" id="KW-0472">Membrane</keyword>
<keyword evidence="4 7" id="KW-1133">Transmembrane helix</keyword>
<dbReference type="Pfam" id="PF07690">
    <property type="entry name" value="MFS_1"/>
    <property type="match status" value="1"/>
</dbReference>
<feature type="transmembrane region" description="Helical" evidence="7">
    <location>
        <begin position="138"/>
        <end position="160"/>
    </location>
</feature>
<protein>
    <recommendedName>
        <fullName evidence="8">Major facilitator superfamily (MFS) profile domain-containing protein</fullName>
    </recommendedName>
</protein>
<reference evidence="9" key="1">
    <citation type="submission" date="2021-12" db="EMBL/GenBank/DDBJ databases">
        <title>Curvularia clavata genome.</title>
        <authorList>
            <person name="Cao Y."/>
        </authorList>
    </citation>
    <scope>NUCLEOTIDE SEQUENCE</scope>
    <source>
        <strain evidence="9">Yc1106</strain>
    </source>
</reference>
<dbReference type="GO" id="GO:0016020">
    <property type="term" value="C:membrane"/>
    <property type="evidence" value="ECO:0007669"/>
    <property type="project" value="UniProtKB-SubCell"/>
</dbReference>
<dbReference type="InterPro" id="IPR020846">
    <property type="entry name" value="MFS_dom"/>
</dbReference>
<evidence type="ECO:0000256" key="3">
    <source>
        <dbReference type="ARBA" id="ARBA00022692"/>
    </source>
</evidence>
<dbReference type="PANTHER" id="PTHR43791:SF38">
    <property type="entry name" value="MAJOR FACILITATOR SUPERFAMILY (MFS) PROFILE DOMAIN-CONTAINING PROTEIN"/>
    <property type="match status" value="1"/>
</dbReference>
<organism evidence="9 10">
    <name type="scientific">Curvularia clavata</name>
    <dbReference type="NCBI Taxonomy" id="95742"/>
    <lineage>
        <taxon>Eukaryota</taxon>
        <taxon>Fungi</taxon>
        <taxon>Dikarya</taxon>
        <taxon>Ascomycota</taxon>
        <taxon>Pezizomycotina</taxon>
        <taxon>Dothideomycetes</taxon>
        <taxon>Pleosporomycetidae</taxon>
        <taxon>Pleosporales</taxon>
        <taxon>Pleosporineae</taxon>
        <taxon>Pleosporaceae</taxon>
        <taxon>Curvularia</taxon>
    </lineage>
</organism>
<dbReference type="InterPro" id="IPR011701">
    <property type="entry name" value="MFS"/>
</dbReference>
<dbReference type="OrthoDB" id="2985014at2759"/>
<gene>
    <name evidence="9" type="ORF">yc1106_06862</name>
</gene>
<dbReference type="Gene3D" id="1.20.1250.20">
    <property type="entry name" value="MFS general substrate transporter like domains"/>
    <property type="match status" value="2"/>
</dbReference>
<dbReference type="VEuPathDB" id="FungiDB:yc1106_06862"/>
<feature type="transmembrane region" description="Helical" evidence="7">
    <location>
        <begin position="347"/>
        <end position="368"/>
    </location>
</feature>
<feature type="region of interest" description="Disordered" evidence="6">
    <location>
        <begin position="682"/>
        <end position="723"/>
    </location>
</feature>
<feature type="transmembrane region" description="Helical" evidence="7">
    <location>
        <begin position="112"/>
        <end position="132"/>
    </location>
</feature>
<feature type="transmembrane region" description="Helical" evidence="7">
    <location>
        <begin position="322"/>
        <end position="340"/>
    </location>
</feature>
<feature type="transmembrane region" description="Helical" evidence="7">
    <location>
        <begin position="291"/>
        <end position="310"/>
    </location>
</feature>
<keyword evidence="10" id="KW-1185">Reference proteome</keyword>
<feature type="transmembrane region" description="Helical" evidence="7">
    <location>
        <begin position="380"/>
        <end position="402"/>
    </location>
</feature>
<name>A0A9Q8ZF48_CURCL</name>